<accession>A0A1T2X1H0</accession>
<dbReference type="SUPFAM" id="SSF55729">
    <property type="entry name" value="Acyl-CoA N-acyltransferases (Nat)"/>
    <property type="match status" value="1"/>
</dbReference>
<comment type="caution">
    <text evidence="2">The sequence shown here is derived from an EMBL/GenBank/DDBJ whole genome shotgun (WGS) entry which is preliminary data.</text>
</comment>
<feature type="domain" description="N-acetyltransferase" evidence="1">
    <location>
        <begin position="8"/>
        <end position="136"/>
    </location>
</feature>
<organism evidence="2 3">
    <name type="scientific">Paenibacillus selenitireducens</name>
    <dbReference type="NCBI Taxonomy" id="1324314"/>
    <lineage>
        <taxon>Bacteria</taxon>
        <taxon>Bacillati</taxon>
        <taxon>Bacillota</taxon>
        <taxon>Bacilli</taxon>
        <taxon>Bacillales</taxon>
        <taxon>Paenibacillaceae</taxon>
        <taxon>Paenibacillus</taxon>
    </lineage>
</organism>
<dbReference type="InterPro" id="IPR016181">
    <property type="entry name" value="Acyl_CoA_acyltransferase"/>
</dbReference>
<proteinExistence type="predicted"/>
<reference evidence="2 3" key="1">
    <citation type="submission" date="2017-01" db="EMBL/GenBank/DDBJ databases">
        <title>Genome analysis of Paenibacillus selenitrireducens ES3-24.</title>
        <authorList>
            <person name="Xu D."/>
            <person name="Yao R."/>
            <person name="Zheng S."/>
        </authorList>
    </citation>
    <scope>NUCLEOTIDE SEQUENCE [LARGE SCALE GENOMIC DNA]</scope>
    <source>
        <strain evidence="2 3">ES3-24</strain>
    </source>
</reference>
<dbReference type="PANTHER" id="PTHR43233">
    <property type="entry name" value="FAMILY N-ACETYLTRANSFERASE, PUTATIVE (AFU_ORTHOLOGUE AFUA_6G03350)-RELATED"/>
    <property type="match status" value="1"/>
</dbReference>
<evidence type="ECO:0000313" key="2">
    <source>
        <dbReference type="EMBL" id="OPA73719.1"/>
    </source>
</evidence>
<dbReference type="EMBL" id="MSZX01000014">
    <property type="protein sequence ID" value="OPA73719.1"/>
    <property type="molecule type" value="Genomic_DNA"/>
</dbReference>
<dbReference type="Gene3D" id="3.40.630.30">
    <property type="match status" value="1"/>
</dbReference>
<dbReference type="GO" id="GO:0016747">
    <property type="term" value="F:acyltransferase activity, transferring groups other than amino-acyl groups"/>
    <property type="evidence" value="ECO:0007669"/>
    <property type="project" value="InterPro"/>
</dbReference>
<dbReference type="OrthoDB" id="3216107at2"/>
<dbReference type="CDD" id="cd04301">
    <property type="entry name" value="NAT_SF"/>
    <property type="match status" value="1"/>
</dbReference>
<keyword evidence="3" id="KW-1185">Reference proteome</keyword>
<dbReference type="InterPro" id="IPR053144">
    <property type="entry name" value="Acetyltransferase_Butenolide"/>
</dbReference>
<gene>
    <name evidence="2" type="ORF">BVG16_26880</name>
</gene>
<dbReference type="RefSeq" id="WP_078502285.1">
    <property type="nucleotide sequence ID" value="NZ_MSZX01000014.1"/>
</dbReference>
<dbReference type="Pfam" id="PF13508">
    <property type="entry name" value="Acetyltransf_7"/>
    <property type="match status" value="1"/>
</dbReference>
<sequence>MDMIFNQFVISDDRARVDISTVKGFLARSYWASQRSAEIIERSIQGSVCYGVYDQGKQVGFARIVTDEATMYYLCDVFIDEAYRGLGIGKKLVEVITESERFRNLNGILGTADAHELYEQYHFVRDANRFMRRPADFLRNQS</sequence>
<dbReference type="PROSITE" id="PS51186">
    <property type="entry name" value="GNAT"/>
    <property type="match status" value="1"/>
</dbReference>
<dbReference type="STRING" id="1324314.BVG16_26880"/>
<dbReference type="AlphaFoldDB" id="A0A1T2X1H0"/>
<evidence type="ECO:0000259" key="1">
    <source>
        <dbReference type="PROSITE" id="PS51186"/>
    </source>
</evidence>
<dbReference type="InterPro" id="IPR000182">
    <property type="entry name" value="GNAT_dom"/>
</dbReference>
<protein>
    <submittedName>
        <fullName evidence="2">GNAT family N-acetyltransferase</fullName>
    </submittedName>
</protein>
<keyword evidence="2" id="KW-0808">Transferase</keyword>
<dbReference type="PANTHER" id="PTHR43233:SF1">
    <property type="entry name" value="FAMILY N-ACETYLTRANSFERASE, PUTATIVE (AFU_ORTHOLOGUE AFUA_6G03350)-RELATED"/>
    <property type="match status" value="1"/>
</dbReference>
<name>A0A1T2X1H0_9BACL</name>
<dbReference type="Proteomes" id="UP000190188">
    <property type="component" value="Unassembled WGS sequence"/>
</dbReference>
<evidence type="ECO:0000313" key="3">
    <source>
        <dbReference type="Proteomes" id="UP000190188"/>
    </source>
</evidence>